<dbReference type="FunFam" id="1.10.10.10:FF:000295">
    <property type="entry name" value="E2F transcription factor-like E2FE"/>
    <property type="match status" value="1"/>
</dbReference>
<evidence type="ECO:0000259" key="6">
    <source>
        <dbReference type="SMART" id="SM01372"/>
    </source>
</evidence>
<comment type="caution">
    <text evidence="7">The sequence shown here is derived from an EMBL/GenBank/DDBJ whole genome shotgun (WGS) entry which is preliminary data.</text>
</comment>
<evidence type="ECO:0000256" key="4">
    <source>
        <dbReference type="ARBA" id="ARBA00023306"/>
    </source>
</evidence>
<keyword evidence="5" id="KW-0539">Nucleus</keyword>
<evidence type="ECO:0000256" key="5">
    <source>
        <dbReference type="RuleBase" id="RU003796"/>
    </source>
</evidence>
<dbReference type="Pfam" id="PF02319">
    <property type="entry name" value="WHD_E2F_TDP"/>
    <property type="match status" value="2"/>
</dbReference>
<keyword evidence="2 5" id="KW-0238">DNA-binding</keyword>
<dbReference type="InterPro" id="IPR015633">
    <property type="entry name" value="E2F"/>
</dbReference>
<dbReference type="Proteomes" id="UP000734854">
    <property type="component" value="Unassembled WGS sequence"/>
</dbReference>
<sequence length="393" mass="43896">MSSSCPSHLVDASGVRHHAYSRKQKSLGLLCTNFVSLYNRESVESISLDDAARRLGVERRRIYDIVNILAKVGLLSKNGKNACSWIGFSGIPKALERLEEEARRGISCHKGIYAKDDSDDESLDQYVDDGDERLSQTVSTTLSTAPFDKKISAKINRRAKSLGTLTENFIKLFLTSDGDTISLDAAARLLLGATTDASYMRTKVRRLYDIANVLSSIFLIEKTQLEARKPAFRWLGAKGKMEPSDAVTVAISPSPKKLNKRTFGTELTNVGLKRNKLNSAEGKKPMDVKMRSENLQEHSFIPQQQSASKNGYSFGPFHPVGVMKQTANSEVKSGKGIQQWENLAASFRPMYQNQALSELFSHYLEAWDSWYAEATKGRNVQQQFNKLVKKELL</sequence>
<dbReference type="GO" id="GO:0000978">
    <property type="term" value="F:RNA polymerase II cis-regulatory region sequence-specific DNA binding"/>
    <property type="evidence" value="ECO:0007669"/>
    <property type="project" value="InterPro"/>
</dbReference>
<dbReference type="GO" id="GO:0000981">
    <property type="term" value="F:DNA-binding transcription factor activity, RNA polymerase II-specific"/>
    <property type="evidence" value="ECO:0007669"/>
    <property type="project" value="TreeGrafter"/>
</dbReference>
<dbReference type="GO" id="GO:0090575">
    <property type="term" value="C:RNA polymerase II transcription regulator complex"/>
    <property type="evidence" value="ECO:0007669"/>
    <property type="project" value="TreeGrafter"/>
</dbReference>
<keyword evidence="3 5" id="KW-0804">Transcription</keyword>
<evidence type="ECO:0000256" key="3">
    <source>
        <dbReference type="ARBA" id="ARBA00023163"/>
    </source>
</evidence>
<evidence type="ECO:0000256" key="2">
    <source>
        <dbReference type="ARBA" id="ARBA00023125"/>
    </source>
</evidence>
<dbReference type="AlphaFoldDB" id="A0A8J5G6A3"/>
<dbReference type="PANTHER" id="PTHR12081:SF7">
    <property type="entry name" value="TRANSCRIPTION FACTOR EFL-3"/>
    <property type="match status" value="1"/>
</dbReference>
<evidence type="ECO:0000313" key="7">
    <source>
        <dbReference type="EMBL" id="KAG6496609.1"/>
    </source>
</evidence>
<evidence type="ECO:0000256" key="1">
    <source>
        <dbReference type="ARBA" id="ARBA00023015"/>
    </source>
</evidence>
<gene>
    <name evidence="7" type="ORF">ZIOFF_044478</name>
</gene>
<comment type="similarity">
    <text evidence="5">Belongs to the E2F/DP family.</text>
</comment>
<dbReference type="OrthoDB" id="5318at2759"/>
<keyword evidence="8" id="KW-1185">Reference proteome</keyword>
<reference evidence="7 8" key="1">
    <citation type="submission" date="2020-08" db="EMBL/GenBank/DDBJ databases">
        <title>Plant Genome Project.</title>
        <authorList>
            <person name="Zhang R.-G."/>
        </authorList>
    </citation>
    <scope>NUCLEOTIDE SEQUENCE [LARGE SCALE GENOMIC DNA]</scope>
    <source>
        <tissue evidence="7">Rhizome</tissue>
    </source>
</reference>
<accession>A0A8J5G6A3</accession>
<organism evidence="7 8">
    <name type="scientific">Zingiber officinale</name>
    <name type="common">Ginger</name>
    <name type="synonym">Amomum zingiber</name>
    <dbReference type="NCBI Taxonomy" id="94328"/>
    <lineage>
        <taxon>Eukaryota</taxon>
        <taxon>Viridiplantae</taxon>
        <taxon>Streptophyta</taxon>
        <taxon>Embryophyta</taxon>
        <taxon>Tracheophyta</taxon>
        <taxon>Spermatophyta</taxon>
        <taxon>Magnoliopsida</taxon>
        <taxon>Liliopsida</taxon>
        <taxon>Zingiberales</taxon>
        <taxon>Zingiberaceae</taxon>
        <taxon>Zingiber</taxon>
    </lineage>
</organism>
<dbReference type="PANTHER" id="PTHR12081">
    <property type="entry name" value="TRANSCRIPTION FACTOR E2F"/>
    <property type="match status" value="1"/>
</dbReference>
<dbReference type="EMBL" id="JACMSC010000012">
    <property type="protein sequence ID" value="KAG6496609.1"/>
    <property type="molecule type" value="Genomic_DNA"/>
</dbReference>
<keyword evidence="1 5" id="KW-0805">Transcription regulation</keyword>
<name>A0A8J5G6A3_ZINOF</name>
<proteinExistence type="inferred from homology"/>
<comment type="subcellular location">
    <subcellularLocation>
        <location evidence="5">Nucleus</location>
    </subcellularLocation>
</comment>
<protein>
    <recommendedName>
        <fullName evidence="6">E2F/DP family winged-helix DNA-binding domain-containing protein</fullName>
    </recommendedName>
</protein>
<dbReference type="SMART" id="SM01372">
    <property type="entry name" value="E2F_TDP"/>
    <property type="match status" value="2"/>
</dbReference>
<dbReference type="InterPro" id="IPR003316">
    <property type="entry name" value="E2F_WHTH_DNA-bd_dom"/>
</dbReference>
<feature type="domain" description="E2F/DP family winged-helix DNA-binding" evidence="6">
    <location>
        <begin position="22"/>
        <end position="87"/>
    </location>
</feature>
<feature type="domain" description="E2F/DP family winged-helix DNA-binding" evidence="6">
    <location>
        <begin position="157"/>
        <end position="236"/>
    </location>
</feature>
<evidence type="ECO:0000313" key="8">
    <source>
        <dbReference type="Proteomes" id="UP000734854"/>
    </source>
</evidence>
<keyword evidence="4" id="KW-0131">Cell cycle</keyword>